<keyword evidence="3" id="KW-0444">Lipid biosynthesis</keyword>
<feature type="compositionally biased region" description="Basic residues" evidence="12">
    <location>
        <begin position="388"/>
        <end position="401"/>
    </location>
</feature>
<evidence type="ECO:0000256" key="6">
    <source>
        <dbReference type="ARBA" id="ARBA00022824"/>
    </source>
</evidence>
<dbReference type="CDD" id="cd07987">
    <property type="entry name" value="LPLAT_MGAT-like"/>
    <property type="match status" value="1"/>
</dbReference>
<dbReference type="AlphaFoldDB" id="A0A0G4E9J5"/>
<proteinExistence type="inferred from homology"/>
<dbReference type="EMBL" id="CDMY01000061">
    <property type="protein sequence ID" value="CEL92277.1"/>
    <property type="molecule type" value="Genomic_DNA"/>
</dbReference>
<dbReference type="OrthoDB" id="10263961at2759"/>
<evidence type="ECO:0000313" key="14">
    <source>
        <dbReference type="Proteomes" id="UP000041254"/>
    </source>
</evidence>
<comment type="similarity">
    <text evidence="2 11">Belongs to the diacylglycerol acyltransferase family.</text>
</comment>
<keyword evidence="6 11" id="KW-0256">Endoplasmic reticulum</keyword>
<evidence type="ECO:0000256" key="11">
    <source>
        <dbReference type="RuleBase" id="RU367023"/>
    </source>
</evidence>
<protein>
    <recommendedName>
        <fullName evidence="11">Acyltransferase</fullName>
        <ecNumber evidence="11">2.3.1.-</ecNumber>
    </recommendedName>
</protein>
<evidence type="ECO:0000256" key="4">
    <source>
        <dbReference type="ARBA" id="ARBA00022679"/>
    </source>
</evidence>
<dbReference type="Proteomes" id="UP000041254">
    <property type="component" value="Unassembled WGS sequence"/>
</dbReference>
<evidence type="ECO:0000256" key="8">
    <source>
        <dbReference type="ARBA" id="ARBA00023098"/>
    </source>
</evidence>
<feature type="region of interest" description="Disordered" evidence="12">
    <location>
        <begin position="1"/>
        <end position="35"/>
    </location>
</feature>
<comment type="subcellular location">
    <subcellularLocation>
        <location evidence="1 11">Endoplasmic reticulum membrane</location>
        <topology evidence="1 11">Multi-pass membrane protein</topology>
    </subcellularLocation>
</comment>
<dbReference type="EC" id="2.3.1.-" evidence="11"/>
<feature type="region of interest" description="Disordered" evidence="12">
    <location>
        <begin position="48"/>
        <end position="67"/>
    </location>
</feature>
<name>A0A0G4E9J5_VITBC</name>
<keyword evidence="9 11" id="KW-0472">Membrane</keyword>
<evidence type="ECO:0000256" key="3">
    <source>
        <dbReference type="ARBA" id="ARBA00022516"/>
    </source>
</evidence>
<keyword evidence="10" id="KW-0012">Acyltransferase</keyword>
<dbReference type="GO" id="GO:0006629">
    <property type="term" value="P:lipid metabolic process"/>
    <property type="evidence" value="ECO:0007669"/>
    <property type="project" value="UniProtKB-KW"/>
</dbReference>
<dbReference type="Pfam" id="PF03982">
    <property type="entry name" value="DAGAT"/>
    <property type="match status" value="1"/>
</dbReference>
<accession>A0A0G4E9J5</accession>
<feature type="transmembrane region" description="Helical" evidence="11">
    <location>
        <begin position="125"/>
        <end position="149"/>
    </location>
</feature>
<dbReference type="InParanoid" id="A0A0G4E9J5"/>
<feature type="region of interest" description="Disordered" evidence="12">
    <location>
        <begin position="388"/>
        <end position="412"/>
    </location>
</feature>
<evidence type="ECO:0000256" key="5">
    <source>
        <dbReference type="ARBA" id="ARBA00022692"/>
    </source>
</evidence>
<dbReference type="VEuPathDB" id="CryptoDB:Vbra_11003"/>
<keyword evidence="5 11" id="KW-0812">Transmembrane</keyword>
<dbReference type="GO" id="GO:0008374">
    <property type="term" value="F:O-acyltransferase activity"/>
    <property type="evidence" value="ECO:0007669"/>
    <property type="project" value="InterPro"/>
</dbReference>
<evidence type="ECO:0000256" key="12">
    <source>
        <dbReference type="SAM" id="MobiDB-lite"/>
    </source>
</evidence>
<organism evidence="13 14">
    <name type="scientific">Vitrella brassicaformis (strain CCMP3155)</name>
    <dbReference type="NCBI Taxonomy" id="1169540"/>
    <lineage>
        <taxon>Eukaryota</taxon>
        <taxon>Sar</taxon>
        <taxon>Alveolata</taxon>
        <taxon>Colpodellida</taxon>
        <taxon>Vitrellaceae</taxon>
        <taxon>Vitrella</taxon>
    </lineage>
</organism>
<dbReference type="PANTHER" id="PTHR12317:SF34">
    <property type="entry name" value="ACYLTRANSFERASE"/>
    <property type="match status" value="1"/>
</dbReference>
<dbReference type="GO" id="GO:0005789">
    <property type="term" value="C:endoplasmic reticulum membrane"/>
    <property type="evidence" value="ECO:0007669"/>
    <property type="project" value="UniProtKB-SubCell"/>
</dbReference>
<feature type="transmembrane region" description="Helical" evidence="11">
    <location>
        <begin position="97"/>
        <end position="113"/>
    </location>
</feature>
<evidence type="ECO:0000313" key="13">
    <source>
        <dbReference type="EMBL" id="CEL92277.1"/>
    </source>
</evidence>
<sequence>MEDQDRREDAPEYTESSLSSPSSFFLGSDVSTSGSSNRLAALCRDFPDAKSAQQDDDSPRSTPDQLLPKRLRHRLARQLQANLAKLRWPSLTRRQRLFLTLAAVYIGWMWWTRRGPVKKGHWGPQWVAAAIAAAMGWGLKAAGCTWMGFGNLVPLDRGRGYILVVHPHGAYPVCVLHAGGRHARQNDPVNFFCGVFDPVFFMPVLREWFLLLCARSVDRKNLDGLLKAGKSFAIAPGGVYEQIRTDADQEQTFFPHNLGFIRLAAKYGVPLVPIYFFGQNQLLQTTEWSRWLAKWTYRHLGIPFQLTFGRFGLPWLPLPGFLFHQAKVYIKSGRPVEVGPPDASPSEEKVERIFNEYLTALQELFDHYKDECLPPAVAARGLKLVRRSAKHKKNKGDRRGRRGGEAPTKAKL</sequence>
<evidence type="ECO:0000256" key="2">
    <source>
        <dbReference type="ARBA" id="ARBA00005420"/>
    </source>
</evidence>
<feature type="compositionally biased region" description="Low complexity" evidence="12">
    <location>
        <begin position="16"/>
        <end position="31"/>
    </location>
</feature>
<evidence type="ECO:0000256" key="9">
    <source>
        <dbReference type="ARBA" id="ARBA00023136"/>
    </source>
</evidence>
<dbReference type="STRING" id="1169540.A0A0G4E9J5"/>
<dbReference type="InterPro" id="IPR007130">
    <property type="entry name" value="DAGAT"/>
</dbReference>
<dbReference type="PANTHER" id="PTHR12317">
    <property type="entry name" value="DIACYLGLYCEROL O-ACYLTRANSFERASE"/>
    <property type="match status" value="1"/>
</dbReference>
<keyword evidence="4 11" id="KW-0808">Transferase</keyword>
<reference evidence="13 14" key="1">
    <citation type="submission" date="2014-11" db="EMBL/GenBank/DDBJ databases">
        <authorList>
            <person name="Zhu J."/>
            <person name="Qi W."/>
            <person name="Song R."/>
        </authorList>
    </citation>
    <scope>NUCLEOTIDE SEQUENCE [LARGE SCALE GENOMIC DNA]</scope>
</reference>
<keyword evidence="14" id="KW-1185">Reference proteome</keyword>
<evidence type="ECO:0000256" key="7">
    <source>
        <dbReference type="ARBA" id="ARBA00022989"/>
    </source>
</evidence>
<keyword evidence="7 11" id="KW-1133">Transmembrane helix</keyword>
<keyword evidence="8" id="KW-0443">Lipid metabolism</keyword>
<dbReference type="OMA" id="VEWPACE"/>
<evidence type="ECO:0000256" key="1">
    <source>
        <dbReference type="ARBA" id="ARBA00004477"/>
    </source>
</evidence>
<feature type="compositionally biased region" description="Basic and acidic residues" evidence="12">
    <location>
        <begin position="1"/>
        <end position="10"/>
    </location>
</feature>
<dbReference type="PhylomeDB" id="A0A0G4E9J5"/>
<evidence type="ECO:0000256" key="10">
    <source>
        <dbReference type="ARBA" id="ARBA00023315"/>
    </source>
</evidence>
<gene>
    <name evidence="13" type="ORF">Vbra_11003</name>
</gene>